<evidence type="ECO:0000313" key="1">
    <source>
        <dbReference type="Proteomes" id="UP000694846"/>
    </source>
</evidence>
<sequence>MERYYNIDIDKLISDHKLSYENECENVTNQLKQLYNNRIKLYAQKIDENYKISKQLSDVNTKISEGRNKNRFLTEKIKSEQDIVQAEFNRSESINNECRLLEAEEDKLKDMIDTSKGQLTKILKEKKGLVKKIKREINSFKSGVNMYEKFLQLSMSIENHESNSIIKIIMKNNPLYYNIILEENDNDFKLINIIPHNQHIGKAVALYNQNKDIQGLLAYLYQT</sequence>
<evidence type="ECO:0000313" key="2">
    <source>
        <dbReference type="RefSeq" id="XP_025412337.1"/>
    </source>
</evidence>
<accession>A0A8B8FNS8</accession>
<proteinExistence type="predicted"/>
<evidence type="ECO:0000313" key="3">
    <source>
        <dbReference type="RefSeq" id="XP_025412338.1"/>
    </source>
</evidence>
<dbReference type="GeneID" id="112684847"/>
<dbReference type="Proteomes" id="UP000694846">
    <property type="component" value="Unplaced"/>
</dbReference>
<dbReference type="RefSeq" id="XP_025412338.1">
    <property type="nucleotide sequence ID" value="XM_025556553.1"/>
</dbReference>
<gene>
    <name evidence="2 3" type="primary">LOC112684847</name>
</gene>
<reference evidence="2 3" key="1">
    <citation type="submission" date="2025-04" db="UniProtKB">
        <authorList>
            <consortium name="RefSeq"/>
        </authorList>
    </citation>
    <scope>IDENTIFICATION</scope>
    <source>
        <tissue evidence="2 3">Whole body</tissue>
    </source>
</reference>
<keyword evidence="1" id="KW-1185">Reference proteome</keyword>
<dbReference type="AlphaFoldDB" id="A0A8B8FNS8"/>
<name>A0A8B8FNS8_9HEMI</name>
<protein>
    <submittedName>
        <fullName evidence="2 3">Uncharacterized protein LOC112684847</fullName>
    </submittedName>
</protein>
<dbReference type="OrthoDB" id="6604931at2759"/>
<dbReference type="RefSeq" id="XP_025412337.1">
    <property type="nucleotide sequence ID" value="XM_025556552.1"/>
</dbReference>
<organism evidence="1 2">
    <name type="scientific">Sipha flava</name>
    <name type="common">yellow sugarcane aphid</name>
    <dbReference type="NCBI Taxonomy" id="143950"/>
    <lineage>
        <taxon>Eukaryota</taxon>
        <taxon>Metazoa</taxon>
        <taxon>Ecdysozoa</taxon>
        <taxon>Arthropoda</taxon>
        <taxon>Hexapoda</taxon>
        <taxon>Insecta</taxon>
        <taxon>Pterygota</taxon>
        <taxon>Neoptera</taxon>
        <taxon>Paraneoptera</taxon>
        <taxon>Hemiptera</taxon>
        <taxon>Sternorrhyncha</taxon>
        <taxon>Aphidomorpha</taxon>
        <taxon>Aphidoidea</taxon>
        <taxon>Aphididae</taxon>
        <taxon>Sipha</taxon>
    </lineage>
</organism>